<name>A0ABQ5N576_9CLOT</name>
<dbReference type="InterPro" id="IPR002575">
    <property type="entry name" value="Aminoglycoside_PTrfase"/>
</dbReference>
<dbReference type="InterPro" id="IPR011009">
    <property type="entry name" value="Kinase-like_dom_sf"/>
</dbReference>
<evidence type="ECO:0000313" key="3">
    <source>
        <dbReference type="Proteomes" id="UP001208567"/>
    </source>
</evidence>
<dbReference type="PANTHER" id="PTHR21310:SF15">
    <property type="entry name" value="AMINOGLYCOSIDE PHOSPHOTRANSFERASE DOMAIN-CONTAINING PROTEIN"/>
    <property type="match status" value="1"/>
</dbReference>
<sequence>MEMIETNEILEVLKAQNIFTGMIEFYQKNGRVIDYLLDHKYILRISKSTLDNQIKHNRIKSLLLVPKIHSSGSFTVSSHKYYYLITDYVQGNDLWSVIQNLTDEQKNNVGREIAQFLSELHSITGAAYDVGHYTATIPRCTKSWKDGHLEYIEMLRSGLSEIDIEIESKKIVSKAFDYIYTNINSLEFQRGAKLLHNDFHPKNIIVHEGRLAGIIDWECSQFGESDFELTHLFHWCIYPSIPGNNLGLLLKSVVKNLQIASNVPNIEKRLTIYQLEHELNQLIWNGNKQEEERIQRINGWLDGQVDTLLQKWNIE</sequence>
<proteinExistence type="predicted"/>
<dbReference type="EMBL" id="BRXR01000001">
    <property type="protein sequence ID" value="GLC30290.1"/>
    <property type="molecule type" value="Genomic_DNA"/>
</dbReference>
<keyword evidence="3" id="KW-1185">Reference proteome</keyword>
<dbReference type="RefSeq" id="WP_264849553.1">
    <property type="nucleotide sequence ID" value="NZ_BRXR01000001.1"/>
</dbReference>
<dbReference type="Proteomes" id="UP001208567">
    <property type="component" value="Unassembled WGS sequence"/>
</dbReference>
<organism evidence="2 3">
    <name type="scientific">Clostridium omnivorum</name>
    <dbReference type="NCBI Taxonomy" id="1604902"/>
    <lineage>
        <taxon>Bacteria</taxon>
        <taxon>Bacillati</taxon>
        <taxon>Bacillota</taxon>
        <taxon>Clostridia</taxon>
        <taxon>Eubacteriales</taxon>
        <taxon>Clostridiaceae</taxon>
        <taxon>Clostridium</taxon>
    </lineage>
</organism>
<feature type="domain" description="Protein kinase" evidence="1">
    <location>
        <begin position="1"/>
        <end position="315"/>
    </location>
</feature>
<protein>
    <recommendedName>
        <fullName evidence="1">Protein kinase domain-containing protein</fullName>
    </recommendedName>
</protein>
<dbReference type="SUPFAM" id="SSF56112">
    <property type="entry name" value="Protein kinase-like (PK-like)"/>
    <property type="match status" value="1"/>
</dbReference>
<evidence type="ECO:0000259" key="1">
    <source>
        <dbReference type="PROSITE" id="PS50011"/>
    </source>
</evidence>
<gene>
    <name evidence="2" type="ORF">bsdE14_17000</name>
</gene>
<dbReference type="PANTHER" id="PTHR21310">
    <property type="entry name" value="AMINOGLYCOSIDE PHOSPHOTRANSFERASE-RELATED-RELATED"/>
    <property type="match status" value="1"/>
</dbReference>
<dbReference type="InterPro" id="IPR000719">
    <property type="entry name" value="Prot_kinase_dom"/>
</dbReference>
<evidence type="ECO:0000313" key="2">
    <source>
        <dbReference type="EMBL" id="GLC30290.1"/>
    </source>
</evidence>
<dbReference type="InterPro" id="IPR051678">
    <property type="entry name" value="AGP_Transferase"/>
</dbReference>
<accession>A0ABQ5N576</accession>
<dbReference type="Gene3D" id="3.90.1200.10">
    <property type="match status" value="1"/>
</dbReference>
<reference evidence="2 3" key="1">
    <citation type="journal article" date="2024" name="Int. J. Syst. Evol. Microbiol.">
        <title>Clostridium omnivorum sp. nov., isolated from anoxic soil under the treatment of reductive soil disinfestation.</title>
        <authorList>
            <person name="Ueki A."/>
            <person name="Tonouchi A."/>
            <person name="Kaku N."/>
            <person name="Honma S."/>
            <person name="Ueki K."/>
        </authorList>
    </citation>
    <scope>NUCLEOTIDE SEQUENCE [LARGE SCALE GENOMIC DNA]</scope>
    <source>
        <strain evidence="2 3">E14</strain>
    </source>
</reference>
<comment type="caution">
    <text evidence="2">The sequence shown here is derived from an EMBL/GenBank/DDBJ whole genome shotgun (WGS) entry which is preliminary data.</text>
</comment>
<dbReference type="Pfam" id="PF01636">
    <property type="entry name" value="APH"/>
    <property type="match status" value="1"/>
</dbReference>
<dbReference type="PROSITE" id="PS50011">
    <property type="entry name" value="PROTEIN_KINASE_DOM"/>
    <property type="match status" value="1"/>
</dbReference>